<dbReference type="HOGENOM" id="CLU_029375_2_0_1"/>
<feature type="region of interest" description="Disordered" evidence="1">
    <location>
        <begin position="237"/>
        <end position="273"/>
    </location>
</feature>
<accession>A0A067SMW6</accession>
<dbReference type="InterPro" id="IPR029058">
    <property type="entry name" value="AB_hydrolase_fold"/>
</dbReference>
<evidence type="ECO:0000313" key="4">
    <source>
        <dbReference type="Proteomes" id="UP000027222"/>
    </source>
</evidence>
<dbReference type="Gene3D" id="3.40.50.1820">
    <property type="entry name" value="alpha/beta hydrolase"/>
    <property type="match status" value="1"/>
</dbReference>
<sequence>MVGFLKLLYYNQRVLVYPSGFEEHPRYVRTPDAYRMPYENVELVTKDKVKLQCHLIRQPVSSGDEARGTVIMFHGNAMNHGDVAYGAYEFFKKNFNVFTLEYRGYGHCEGSPSEKGLCIDAQAAVDYVLSDPALSNKPLIIYGQSLGGAVAIHATYKNSSKVAALIIENTFTSIPDIVKGWPVIRHFSFLCTQKWKSASKVSQLPTTLPILMLSGLADQVIPCSHMKALWDVASTRSQPKKKKKGKSEDVEEEYKPPQNDIFKSFNRGRHNTTDEQPKYWETLFKFLDNVLSAESS</sequence>
<dbReference type="GO" id="GO:0008474">
    <property type="term" value="F:palmitoyl-(protein) hydrolase activity"/>
    <property type="evidence" value="ECO:0007669"/>
    <property type="project" value="TreeGrafter"/>
</dbReference>
<gene>
    <name evidence="3" type="ORF">GALMADRAFT_127204</name>
</gene>
<evidence type="ECO:0000259" key="2">
    <source>
        <dbReference type="Pfam" id="PF12146"/>
    </source>
</evidence>
<feature type="domain" description="Serine aminopeptidase S33" evidence="2">
    <location>
        <begin position="65"/>
        <end position="180"/>
    </location>
</feature>
<dbReference type="Pfam" id="PF12146">
    <property type="entry name" value="Hydrolase_4"/>
    <property type="match status" value="1"/>
</dbReference>
<name>A0A067SMW6_GALM3</name>
<evidence type="ECO:0000256" key="1">
    <source>
        <dbReference type="SAM" id="MobiDB-lite"/>
    </source>
</evidence>
<dbReference type="InterPro" id="IPR022742">
    <property type="entry name" value="Hydrolase_4"/>
</dbReference>
<dbReference type="OrthoDB" id="10249433at2759"/>
<dbReference type="EMBL" id="KL142393">
    <property type="protein sequence ID" value="KDR71367.1"/>
    <property type="molecule type" value="Genomic_DNA"/>
</dbReference>
<dbReference type="Proteomes" id="UP000027222">
    <property type="component" value="Unassembled WGS sequence"/>
</dbReference>
<keyword evidence="4" id="KW-1185">Reference proteome</keyword>
<dbReference type="GO" id="GO:0016020">
    <property type="term" value="C:membrane"/>
    <property type="evidence" value="ECO:0007669"/>
    <property type="project" value="TreeGrafter"/>
</dbReference>
<dbReference type="STRING" id="685588.A0A067SMW6"/>
<evidence type="ECO:0000313" key="3">
    <source>
        <dbReference type="EMBL" id="KDR71367.1"/>
    </source>
</evidence>
<dbReference type="AlphaFoldDB" id="A0A067SMW6"/>
<dbReference type="SUPFAM" id="SSF53474">
    <property type="entry name" value="alpha/beta-Hydrolases"/>
    <property type="match status" value="1"/>
</dbReference>
<protein>
    <recommendedName>
        <fullName evidence="2">Serine aminopeptidase S33 domain-containing protein</fullName>
    </recommendedName>
</protein>
<dbReference type="PANTHER" id="PTHR12277">
    <property type="entry name" value="ALPHA/BETA HYDROLASE DOMAIN-CONTAINING PROTEIN"/>
    <property type="match status" value="1"/>
</dbReference>
<organism evidence="3 4">
    <name type="scientific">Galerina marginata (strain CBS 339.88)</name>
    <dbReference type="NCBI Taxonomy" id="685588"/>
    <lineage>
        <taxon>Eukaryota</taxon>
        <taxon>Fungi</taxon>
        <taxon>Dikarya</taxon>
        <taxon>Basidiomycota</taxon>
        <taxon>Agaricomycotina</taxon>
        <taxon>Agaricomycetes</taxon>
        <taxon>Agaricomycetidae</taxon>
        <taxon>Agaricales</taxon>
        <taxon>Agaricineae</taxon>
        <taxon>Strophariaceae</taxon>
        <taxon>Galerina</taxon>
    </lineage>
</organism>
<reference evidence="4" key="1">
    <citation type="journal article" date="2014" name="Proc. Natl. Acad. Sci. U.S.A.">
        <title>Extensive sampling of basidiomycete genomes demonstrates inadequacy of the white-rot/brown-rot paradigm for wood decay fungi.</title>
        <authorList>
            <person name="Riley R."/>
            <person name="Salamov A.A."/>
            <person name="Brown D.W."/>
            <person name="Nagy L.G."/>
            <person name="Floudas D."/>
            <person name="Held B.W."/>
            <person name="Levasseur A."/>
            <person name="Lombard V."/>
            <person name="Morin E."/>
            <person name="Otillar R."/>
            <person name="Lindquist E.A."/>
            <person name="Sun H."/>
            <person name="LaButti K.M."/>
            <person name="Schmutz J."/>
            <person name="Jabbour D."/>
            <person name="Luo H."/>
            <person name="Baker S.E."/>
            <person name="Pisabarro A.G."/>
            <person name="Walton J.D."/>
            <person name="Blanchette R.A."/>
            <person name="Henrissat B."/>
            <person name="Martin F."/>
            <person name="Cullen D."/>
            <person name="Hibbett D.S."/>
            <person name="Grigoriev I.V."/>
        </authorList>
    </citation>
    <scope>NUCLEOTIDE SEQUENCE [LARGE SCALE GENOMIC DNA]</scope>
    <source>
        <strain evidence="4">CBS 339.88</strain>
    </source>
</reference>
<dbReference type="PANTHER" id="PTHR12277:SF81">
    <property type="entry name" value="PROTEIN ABHD13"/>
    <property type="match status" value="1"/>
</dbReference>
<proteinExistence type="predicted"/>